<dbReference type="Pfam" id="PF04055">
    <property type="entry name" value="Radical_SAM"/>
    <property type="match status" value="1"/>
</dbReference>
<dbReference type="Proteomes" id="UP000483018">
    <property type="component" value="Unassembled WGS sequence"/>
</dbReference>
<evidence type="ECO:0000256" key="13">
    <source>
        <dbReference type="HAMAP-Rule" id="MF_01694"/>
    </source>
</evidence>
<dbReference type="InterPro" id="IPR007197">
    <property type="entry name" value="rSAM"/>
</dbReference>
<dbReference type="GO" id="GO:0051537">
    <property type="term" value="F:2 iron, 2 sulfur cluster binding"/>
    <property type="evidence" value="ECO:0007669"/>
    <property type="project" value="UniProtKB-KW"/>
</dbReference>
<keyword evidence="10 13" id="KW-0408">Iron</keyword>
<feature type="binding site" evidence="13 14">
    <location>
        <position position="71"/>
    </location>
    <ligand>
        <name>[4Fe-4S] cluster</name>
        <dbReference type="ChEBI" id="CHEBI:49883"/>
        <note>4Fe-4S-S-AdoMet</note>
    </ligand>
</feature>
<dbReference type="InterPro" id="IPR024177">
    <property type="entry name" value="Biotin_synthase"/>
</dbReference>
<dbReference type="HAMAP" id="MF_01694">
    <property type="entry name" value="BioB"/>
    <property type="match status" value="1"/>
</dbReference>
<dbReference type="CDD" id="cd01335">
    <property type="entry name" value="Radical_SAM"/>
    <property type="match status" value="1"/>
</dbReference>
<feature type="binding site" evidence="13 14">
    <location>
        <position position="200"/>
    </location>
    <ligand>
        <name>[2Fe-2S] cluster</name>
        <dbReference type="ChEBI" id="CHEBI:190135"/>
    </ligand>
</feature>
<dbReference type="UniPathway" id="UPA00078">
    <property type="reaction ID" value="UER00162"/>
</dbReference>
<dbReference type="SUPFAM" id="SSF102114">
    <property type="entry name" value="Radical SAM enzymes"/>
    <property type="match status" value="1"/>
</dbReference>
<comment type="cofactor">
    <cofactor evidence="14">
        <name>[2Fe-2S] cluster</name>
        <dbReference type="ChEBI" id="CHEBI:190135"/>
    </cofactor>
    <text evidence="14">Binds 1 [2Fe-2S] cluster. The cluster is coordinated with 3 cysteines and 1 arginine.</text>
</comment>
<dbReference type="OrthoDB" id="9786826at2"/>
<dbReference type="Pfam" id="PF06968">
    <property type="entry name" value="BATS"/>
    <property type="match status" value="1"/>
</dbReference>
<evidence type="ECO:0000256" key="4">
    <source>
        <dbReference type="ARBA" id="ARBA00022485"/>
    </source>
</evidence>
<keyword evidence="7 13" id="KW-0001">2Fe-2S</keyword>
<dbReference type="InterPro" id="IPR058240">
    <property type="entry name" value="rSAM_sf"/>
</dbReference>
<dbReference type="GO" id="GO:0004076">
    <property type="term" value="F:biotin synthase activity"/>
    <property type="evidence" value="ECO:0007669"/>
    <property type="project" value="UniProtKB-UniRule"/>
</dbReference>
<feature type="binding site" evidence="13 14">
    <location>
        <position position="140"/>
    </location>
    <ligand>
        <name>[2Fe-2S] cluster</name>
        <dbReference type="ChEBI" id="CHEBI:190135"/>
    </ligand>
</feature>
<comment type="function">
    <text evidence="13">Catalyzes the conversion of dethiobiotin (DTB) to biotin by the insertion of a sulfur atom into dethiobiotin via a radical-based mechanism.</text>
</comment>
<evidence type="ECO:0000313" key="16">
    <source>
        <dbReference type="EMBL" id="KAE9634896.1"/>
    </source>
</evidence>
<comment type="cofactor">
    <cofactor evidence="13">
        <name>[2Fe-2S] cluster</name>
        <dbReference type="ChEBI" id="CHEBI:190135"/>
    </cofactor>
    <text evidence="13">Binds 1 [2Fe-2S] cluster. The cluster is coordinated with 3 cysteines and 1 arginine.</text>
</comment>
<feature type="binding site" evidence="13 14">
    <location>
        <position position="108"/>
    </location>
    <ligand>
        <name>[2Fe-2S] cluster</name>
        <dbReference type="ChEBI" id="CHEBI:190135"/>
    </ligand>
</feature>
<evidence type="ECO:0000256" key="2">
    <source>
        <dbReference type="ARBA" id="ARBA00010765"/>
    </source>
</evidence>
<dbReference type="PIRSF" id="PIRSF001619">
    <property type="entry name" value="Biotin_synth"/>
    <property type="match status" value="1"/>
</dbReference>
<dbReference type="InterPro" id="IPR006638">
    <property type="entry name" value="Elp3/MiaA/NifB-like_rSAM"/>
</dbReference>
<keyword evidence="8 13" id="KW-0479">Metal-binding</keyword>
<reference evidence="16 17" key="1">
    <citation type="submission" date="2019-12" db="EMBL/GenBank/DDBJ databases">
        <title>Defluviitalea raffinosedens, isolated from a biogas fermenter, genome sequencing and characterization.</title>
        <authorList>
            <person name="Rettenmaier R."/>
            <person name="Schneider M."/>
            <person name="Neuhaus K."/>
            <person name="Liebl W."/>
            <person name="Zverlov V."/>
        </authorList>
    </citation>
    <scope>NUCLEOTIDE SEQUENCE [LARGE SCALE GENOMIC DNA]</scope>
    <source>
        <strain evidence="16 17">249c-K6</strain>
    </source>
</reference>
<dbReference type="SFLD" id="SFLDS00029">
    <property type="entry name" value="Radical_SAM"/>
    <property type="match status" value="1"/>
</dbReference>
<evidence type="ECO:0000256" key="10">
    <source>
        <dbReference type="ARBA" id="ARBA00023004"/>
    </source>
</evidence>
<evidence type="ECO:0000256" key="6">
    <source>
        <dbReference type="ARBA" id="ARBA00022691"/>
    </source>
</evidence>
<accession>A0A7C8LH88</accession>
<keyword evidence="9 13" id="KW-0093">Biotin biosynthesis</keyword>
<dbReference type="PROSITE" id="PS51918">
    <property type="entry name" value="RADICAL_SAM"/>
    <property type="match status" value="1"/>
</dbReference>
<proteinExistence type="inferred from homology"/>
<keyword evidence="5 13" id="KW-0808">Transferase</keyword>
<evidence type="ECO:0000256" key="11">
    <source>
        <dbReference type="ARBA" id="ARBA00023014"/>
    </source>
</evidence>
<feature type="binding site" evidence="13 14">
    <location>
        <position position="68"/>
    </location>
    <ligand>
        <name>[4Fe-4S] cluster</name>
        <dbReference type="ChEBI" id="CHEBI:49883"/>
        <note>4Fe-4S-S-AdoMet</note>
    </ligand>
</feature>
<evidence type="ECO:0000256" key="14">
    <source>
        <dbReference type="PIRSR" id="PIRSR001619-1"/>
    </source>
</evidence>
<dbReference type="NCBIfam" id="TIGR00433">
    <property type="entry name" value="bioB"/>
    <property type="match status" value="1"/>
</dbReference>
<dbReference type="SFLD" id="SFLDG01060">
    <property type="entry name" value="BATS_domain_containing"/>
    <property type="match status" value="1"/>
</dbReference>
<dbReference type="Gene3D" id="3.20.20.70">
    <property type="entry name" value="Aldolase class I"/>
    <property type="match status" value="1"/>
</dbReference>
<evidence type="ECO:0000256" key="5">
    <source>
        <dbReference type="ARBA" id="ARBA00022679"/>
    </source>
</evidence>
<dbReference type="EC" id="2.8.1.6" evidence="3 13"/>
<comment type="catalytic activity">
    <reaction evidence="12 13">
        <text>(4R,5S)-dethiobiotin + (sulfur carrier)-SH + 2 reduced [2Fe-2S]-[ferredoxin] + 2 S-adenosyl-L-methionine = (sulfur carrier)-H + biotin + 2 5'-deoxyadenosine + 2 L-methionine + 2 oxidized [2Fe-2S]-[ferredoxin]</text>
        <dbReference type="Rhea" id="RHEA:22060"/>
        <dbReference type="Rhea" id="RHEA-COMP:10000"/>
        <dbReference type="Rhea" id="RHEA-COMP:10001"/>
        <dbReference type="Rhea" id="RHEA-COMP:14737"/>
        <dbReference type="Rhea" id="RHEA-COMP:14739"/>
        <dbReference type="ChEBI" id="CHEBI:17319"/>
        <dbReference type="ChEBI" id="CHEBI:29917"/>
        <dbReference type="ChEBI" id="CHEBI:33737"/>
        <dbReference type="ChEBI" id="CHEBI:33738"/>
        <dbReference type="ChEBI" id="CHEBI:57586"/>
        <dbReference type="ChEBI" id="CHEBI:57844"/>
        <dbReference type="ChEBI" id="CHEBI:59789"/>
        <dbReference type="ChEBI" id="CHEBI:64428"/>
        <dbReference type="ChEBI" id="CHEBI:149473"/>
        <dbReference type="EC" id="2.8.1.6"/>
    </reaction>
</comment>
<comment type="cofactor">
    <cofactor evidence="13 14">
        <name>[4Fe-4S] cluster</name>
        <dbReference type="ChEBI" id="CHEBI:49883"/>
    </cofactor>
    <text evidence="13 14">Binds 1 [4Fe-4S] cluster. The cluster is coordinated with 3 cysteines and an exchangeable S-adenosyl-L-methionine.</text>
</comment>
<dbReference type="RefSeq" id="WP_158739983.1">
    <property type="nucleotide sequence ID" value="NZ_WSLF01000004.1"/>
</dbReference>
<keyword evidence="6 13" id="KW-0949">S-adenosyl-L-methionine</keyword>
<dbReference type="SFLD" id="SFLDG01278">
    <property type="entry name" value="biotin_synthase_like"/>
    <property type="match status" value="1"/>
</dbReference>
<evidence type="ECO:0000256" key="7">
    <source>
        <dbReference type="ARBA" id="ARBA00022714"/>
    </source>
</evidence>
<dbReference type="InterPro" id="IPR010722">
    <property type="entry name" value="BATS_dom"/>
</dbReference>
<dbReference type="GO" id="GO:0005506">
    <property type="term" value="F:iron ion binding"/>
    <property type="evidence" value="ECO:0007669"/>
    <property type="project" value="UniProtKB-UniRule"/>
</dbReference>
<dbReference type="GO" id="GO:0009102">
    <property type="term" value="P:biotin biosynthetic process"/>
    <property type="evidence" value="ECO:0007669"/>
    <property type="project" value="UniProtKB-UniRule"/>
</dbReference>
<organism evidence="16 17">
    <name type="scientific">Defluviitalea raffinosedens</name>
    <dbReference type="NCBI Taxonomy" id="1450156"/>
    <lineage>
        <taxon>Bacteria</taxon>
        <taxon>Bacillati</taxon>
        <taxon>Bacillota</taxon>
        <taxon>Clostridia</taxon>
        <taxon>Lachnospirales</taxon>
        <taxon>Defluviitaleaceae</taxon>
        <taxon>Defluviitalea</taxon>
    </lineage>
</organism>
<sequence>MKIDVKNLAKEIINGRRLKRGEDFSFFLEADSEELFEGANMIREALCGNKADLCSIINGRSGRCSENCKFCAQSSHHKTGIKEYEFLDPDVILEDCKKHQEKGVHRYSIVTSGRTLSDKDFEKALLSYQKMKAECEIELCASHGLLTKDQLIRLKEAGVSMYHANIETSKRYFPNICTTHTYEDKINEIKLAKEAGLKVCSGGIIGMGETWEDRIDMAISLAELEIESIPINALIPIENTCYENLKPLSEDEILRTISIFRYINPTAYIRMAAGRCYFKDGGKKAFLSGANATITGDLLTTVGSNIAQDLEMLTSLGFDLSVI</sequence>
<comment type="pathway">
    <text evidence="1 13">Cofactor biosynthesis; biotin biosynthesis; biotin from 7,8-diaminononanoate: step 2/2.</text>
</comment>
<dbReference type="EMBL" id="WSLF01000004">
    <property type="protein sequence ID" value="KAE9634896.1"/>
    <property type="molecule type" value="Genomic_DNA"/>
</dbReference>
<dbReference type="PANTHER" id="PTHR22976">
    <property type="entry name" value="BIOTIN SYNTHASE"/>
    <property type="match status" value="1"/>
</dbReference>
<feature type="domain" description="Radical SAM core" evidence="15">
    <location>
        <begin position="46"/>
        <end position="275"/>
    </location>
</feature>
<evidence type="ECO:0000256" key="9">
    <source>
        <dbReference type="ARBA" id="ARBA00022756"/>
    </source>
</evidence>
<dbReference type="AlphaFoldDB" id="A0A7C8LH88"/>
<dbReference type="GO" id="GO:0051539">
    <property type="term" value="F:4 iron, 4 sulfur cluster binding"/>
    <property type="evidence" value="ECO:0007669"/>
    <property type="project" value="UniProtKB-KW"/>
</dbReference>
<comment type="subunit">
    <text evidence="13">Homodimer.</text>
</comment>
<name>A0A7C8LH88_9FIRM</name>
<evidence type="ECO:0000259" key="15">
    <source>
        <dbReference type="PROSITE" id="PS51918"/>
    </source>
</evidence>
<dbReference type="SMART" id="SM00876">
    <property type="entry name" value="BATS"/>
    <property type="match status" value="1"/>
</dbReference>
<evidence type="ECO:0000256" key="3">
    <source>
        <dbReference type="ARBA" id="ARBA00012236"/>
    </source>
</evidence>
<gene>
    <name evidence="13 16" type="primary">bioB</name>
    <name evidence="16" type="ORF">GND95_06180</name>
</gene>
<evidence type="ECO:0000256" key="8">
    <source>
        <dbReference type="ARBA" id="ARBA00022723"/>
    </source>
</evidence>
<dbReference type="PANTHER" id="PTHR22976:SF2">
    <property type="entry name" value="BIOTIN SYNTHASE, MITOCHONDRIAL"/>
    <property type="match status" value="1"/>
</dbReference>
<protein>
    <recommendedName>
        <fullName evidence="3 13">Biotin synthase</fullName>
        <ecNumber evidence="3 13">2.8.1.6</ecNumber>
    </recommendedName>
</protein>
<feature type="binding site" evidence="13 14">
    <location>
        <position position="270"/>
    </location>
    <ligand>
        <name>[2Fe-2S] cluster</name>
        <dbReference type="ChEBI" id="CHEBI:190135"/>
    </ligand>
</feature>
<evidence type="ECO:0000313" key="17">
    <source>
        <dbReference type="Proteomes" id="UP000483018"/>
    </source>
</evidence>
<evidence type="ECO:0000256" key="12">
    <source>
        <dbReference type="ARBA" id="ARBA00051157"/>
    </source>
</evidence>
<dbReference type="InterPro" id="IPR002684">
    <property type="entry name" value="Biotin_synth/BioAB"/>
</dbReference>
<comment type="similarity">
    <text evidence="2 13">Belongs to the radical SAM superfamily. Biotin synthase family.</text>
</comment>
<dbReference type="InterPro" id="IPR013785">
    <property type="entry name" value="Aldolase_TIM"/>
</dbReference>
<comment type="caution">
    <text evidence="16">The sequence shown here is derived from an EMBL/GenBank/DDBJ whole genome shotgun (WGS) entry which is preliminary data.</text>
</comment>
<feature type="binding site" evidence="13 14">
    <location>
        <position position="64"/>
    </location>
    <ligand>
        <name>[4Fe-4S] cluster</name>
        <dbReference type="ChEBI" id="CHEBI:49883"/>
        <note>4Fe-4S-S-AdoMet</note>
    </ligand>
</feature>
<keyword evidence="4 13" id="KW-0004">4Fe-4S</keyword>
<keyword evidence="11 13" id="KW-0411">Iron-sulfur</keyword>
<keyword evidence="17" id="KW-1185">Reference proteome</keyword>
<evidence type="ECO:0000256" key="1">
    <source>
        <dbReference type="ARBA" id="ARBA00004942"/>
    </source>
</evidence>
<dbReference type="SMART" id="SM00729">
    <property type="entry name" value="Elp3"/>
    <property type="match status" value="1"/>
</dbReference>